<protein>
    <submittedName>
        <fullName evidence="1">WG repeat-containing protein</fullName>
    </submittedName>
</protein>
<name>A0AAP6HGU3_RIEAN</name>
<reference evidence="1" key="1">
    <citation type="submission" date="2023-01" db="EMBL/GenBank/DDBJ databases">
        <title>Genome-based studies on antimicrobial resistance profiles of Riemerella anatipestifer in China, 1994 to 2021.</title>
        <authorList>
            <person name="Yang Z."/>
            <person name="Zhu D."/>
        </authorList>
    </citation>
    <scope>NUCLEOTIDE SEQUENCE</scope>
    <source>
        <strain evidence="1">RCAD1218</strain>
    </source>
</reference>
<evidence type="ECO:0000313" key="1">
    <source>
        <dbReference type="EMBL" id="MDY3513727.1"/>
    </source>
</evidence>
<evidence type="ECO:0000313" key="2">
    <source>
        <dbReference type="Proteomes" id="UP001284033"/>
    </source>
</evidence>
<comment type="caution">
    <text evidence="1">The sequence shown here is derived from an EMBL/GenBank/DDBJ whole genome shotgun (WGS) entry which is preliminary data.</text>
</comment>
<gene>
    <name evidence="1" type="ORF">PG303_10950</name>
</gene>
<dbReference type="Proteomes" id="UP001284033">
    <property type="component" value="Unassembled WGS sequence"/>
</dbReference>
<dbReference type="InterPro" id="IPR032774">
    <property type="entry name" value="WG_beta_rep"/>
</dbReference>
<accession>A0AAP6HGU3</accession>
<organism evidence="1 2">
    <name type="scientific">Riemerella anatipestifer</name>
    <name type="common">Moraxella anatipestifer</name>
    <dbReference type="NCBI Taxonomy" id="34085"/>
    <lineage>
        <taxon>Bacteria</taxon>
        <taxon>Pseudomonadati</taxon>
        <taxon>Bacteroidota</taxon>
        <taxon>Flavobacteriia</taxon>
        <taxon>Flavobacteriales</taxon>
        <taxon>Weeksellaceae</taxon>
        <taxon>Riemerella</taxon>
    </lineage>
</organism>
<dbReference type="RefSeq" id="WP_154469517.1">
    <property type="nucleotide sequence ID" value="NZ_CP121210.1"/>
</dbReference>
<dbReference type="AlphaFoldDB" id="A0AAP6HGU3"/>
<dbReference type="EMBL" id="JAQZHK010000019">
    <property type="protein sequence ID" value="MDY3513727.1"/>
    <property type="molecule type" value="Genomic_DNA"/>
</dbReference>
<proteinExistence type="predicted"/>
<dbReference type="Pfam" id="PF14903">
    <property type="entry name" value="WG_beta_rep"/>
    <property type="match status" value="5"/>
</dbReference>
<sequence>MLYPIKRNNKYGFINDSGKIVIEPNYKYIGEFSNNVCSVTNELDEFHFNYNNKDYFHSESTIIDIEGNILFPFKKYTQINEFYCGFAFCYHQKLKKYGVIDKQGTEVIPFIFEKEEIEYSHFSNNLARIKKENKFGFINIENSLIIPCIYDQASNFENGFSLVKIKSKDFLIDTNGTIFKSEHKIVSTFKENRGIVKSNKKFGFIDEENNLIIEYLFDDVLGHFVNGICLVKRNGKYGAININGENVIDFIFDDVRWIGNNVFPAKIKNKWTLVDLQGNIKFVPIFNYIQDFNKFQHQLDYFDSNLTRAVLNGKDYYINVNGEIISEVEILESKINIIEVKDILSQRVEQKQVWDKAKWSYDGFSITKQGAIKPFYFILKWFKSKGLLTDEGLESLKDKNNLEIRLQRSMFKENAAIFLDYFYDFWFQKQHIVNYQIDPSLKFENDENLETLWEYFQKNYG</sequence>
<dbReference type="PANTHER" id="PTHR37841:SF1">
    <property type="entry name" value="DUF3298 DOMAIN-CONTAINING PROTEIN"/>
    <property type="match status" value="1"/>
</dbReference>
<dbReference type="PANTHER" id="PTHR37841">
    <property type="entry name" value="GLR2918 PROTEIN"/>
    <property type="match status" value="1"/>
</dbReference>